<dbReference type="InterPro" id="IPR029058">
    <property type="entry name" value="AB_hydrolase_fold"/>
</dbReference>
<evidence type="ECO:0000259" key="2">
    <source>
        <dbReference type="Pfam" id="PF00561"/>
    </source>
</evidence>
<name>A0A7N0VDZ8_KALFE</name>
<evidence type="ECO:0000313" key="3">
    <source>
        <dbReference type="EnsemblPlants" id="Kaladp0610s0010.1.v1.1"/>
    </source>
</evidence>
<dbReference type="PANTHER" id="PTHR45763:SF8">
    <property type="entry name" value="ALPHA_BETA-HYDROLASES SUPERFAMILY PROTEIN"/>
    <property type="match status" value="1"/>
</dbReference>
<proteinExistence type="predicted"/>
<dbReference type="SUPFAM" id="SSF53474">
    <property type="entry name" value="alpha/beta-Hydrolases"/>
    <property type="match status" value="1"/>
</dbReference>
<dbReference type="Pfam" id="PF00561">
    <property type="entry name" value="Abhydrolase_1"/>
    <property type="match status" value="1"/>
</dbReference>
<feature type="compositionally biased region" description="Low complexity" evidence="1">
    <location>
        <begin position="512"/>
        <end position="521"/>
    </location>
</feature>
<dbReference type="Gene3D" id="3.40.50.1820">
    <property type="entry name" value="alpha/beta hydrolase"/>
    <property type="match status" value="1"/>
</dbReference>
<sequence>MSGKSWQEELASLVEDTGIVYTVEVDGEMVPMKLVERERELLAAGEDGGSVEEESLKEQVEGFVKAWGELVVEFGKGCVDILRQNLLTDECYVVHKLRKPWARVSGKLRFLNEFLPEDRDPAHAWPVVFFVLLLALSVLNVNMVRDDSAPLVKRVLIHPPSASRVLLPDGRYLAYLERGVPVKQARYSVISPHAFLSSRLAGVPGIKDSLLQEFGIHLLTYDLPGFGESDPHPRRNLNSSALDMLYLASAVGIVDKFWVLSYSSGSIHGWAALKYSPDRIAGAVFLAPFVNPYDSSMTREERSQTWGQWISRRRLMYVLARRSPKLLSYFYRRTFLSGKHGPISRWLSFSPGSKDQELINKPMFEQFWCRDVEESIRQGKAKPFIEEAALQVSDWGFKLSDLQLQRKCRGGGFLQWLKSIYQPSECELTGFLGPIHIWQGTDDRMVPISTLSYLSRVLPGATLHKLPDEGHFSYYYLCHECHRQIFSTLFGEPRGALHSQETQEDMLEGESSESLPASASS</sequence>
<dbReference type="InterPro" id="IPR000073">
    <property type="entry name" value="AB_hydrolase_1"/>
</dbReference>
<reference evidence="3" key="1">
    <citation type="submission" date="2021-01" db="UniProtKB">
        <authorList>
            <consortium name="EnsemblPlants"/>
        </authorList>
    </citation>
    <scope>IDENTIFICATION</scope>
</reference>
<dbReference type="PANTHER" id="PTHR45763">
    <property type="entry name" value="HYDROLASE, ALPHA/BETA FOLD FAMILY PROTEIN, EXPRESSED-RELATED"/>
    <property type="match status" value="1"/>
</dbReference>
<dbReference type="Gramene" id="Kaladp0610s0010.1.v1.1">
    <property type="protein sequence ID" value="Kaladp0610s0010.1.v1.1"/>
    <property type="gene ID" value="Kaladp0610s0010.v1.1"/>
</dbReference>
<dbReference type="Proteomes" id="UP000594263">
    <property type="component" value="Unplaced"/>
</dbReference>
<organism evidence="3 4">
    <name type="scientific">Kalanchoe fedtschenkoi</name>
    <name type="common">Lavender scallops</name>
    <name type="synonym">South American air plant</name>
    <dbReference type="NCBI Taxonomy" id="63787"/>
    <lineage>
        <taxon>Eukaryota</taxon>
        <taxon>Viridiplantae</taxon>
        <taxon>Streptophyta</taxon>
        <taxon>Embryophyta</taxon>
        <taxon>Tracheophyta</taxon>
        <taxon>Spermatophyta</taxon>
        <taxon>Magnoliopsida</taxon>
        <taxon>eudicotyledons</taxon>
        <taxon>Gunneridae</taxon>
        <taxon>Pentapetalae</taxon>
        <taxon>Saxifragales</taxon>
        <taxon>Crassulaceae</taxon>
        <taxon>Kalanchoe</taxon>
    </lineage>
</organism>
<feature type="compositionally biased region" description="Acidic residues" evidence="1">
    <location>
        <begin position="502"/>
        <end position="511"/>
    </location>
</feature>
<feature type="domain" description="AB hydrolase-1" evidence="2">
    <location>
        <begin position="193"/>
        <end position="475"/>
    </location>
</feature>
<evidence type="ECO:0000313" key="4">
    <source>
        <dbReference type="Proteomes" id="UP000594263"/>
    </source>
</evidence>
<accession>A0A7N0VDZ8</accession>
<dbReference type="AlphaFoldDB" id="A0A7N0VDZ8"/>
<keyword evidence="4" id="KW-1185">Reference proteome</keyword>
<protein>
    <recommendedName>
        <fullName evidence="2">AB hydrolase-1 domain-containing protein</fullName>
    </recommendedName>
</protein>
<evidence type="ECO:0000256" key="1">
    <source>
        <dbReference type="SAM" id="MobiDB-lite"/>
    </source>
</evidence>
<dbReference type="EnsemblPlants" id="Kaladp0610s0010.1.v1.1">
    <property type="protein sequence ID" value="Kaladp0610s0010.1.v1.1"/>
    <property type="gene ID" value="Kaladp0610s0010.v1.1"/>
</dbReference>
<feature type="region of interest" description="Disordered" evidence="1">
    <location>
        <begin position="498"/>
        <end position="521"/>
    </location>
</feature>
<dbReference type="OMA" id="LDMQYLA"/>